<feature type="binding site" evidence="8">
    <location>
        <position position="17"/>
    </location>
    <ligand>
        <name>Zn(2+)</name>
        <dbReference type="ChEBI" id="CHEBI:29105"/>
    </ligand>
</feature>
<evidence type="ECO:0000256" key="9">
    <source>
        <dbReference type="SAM" id="MobiDB-lite"/>
    </source>
</evidence>
<feature type="domain" description="C2H2-type" evidence="10">
    <location>
        <begin position="309"/>
        <end position="337"/>
    </location>
</feature>
<dbReference type="GO" id="GO:0008270">
    <property type="term" value="F:zinc ion binding"/>
    <property type="evidence" value="ECO:0007669"/>
    <property type="project" value="UniProtKB-UniRule"/>
</dbReference>
<evidence type="ECO:0000256" key="1">
    <source>
        <dbReference type="ARBA" id="ARBA00004123"/>
    </source>
</evidence>
<dbReference type="SUPFAM" id="SSF57716">
    <property type="entry name" value="Glucocorticoid receptor-like (DNA-binding domain)"/>
    <property type="match status" value="1"/>
</dbReference>
<feature type="region of interest" description="Disordered" evidence="9">
    <location>
        <begin position="461"/>
        <end position="523"/>
    </location>
</feature>
<evidence type="ECO:0000256" key="3">
    <source>
        <dbReference type="ARBA" id="ARBA00022737"/>
    </source>
</evidence>
<accession>A0A6P4HRL3</accession>
<dbReference type="PROSITE" id="PS00028">
    <property type="entry name" value="ZINC_FINGER_C2H2_1"/>
    <property type="match status" value="3"/>
</dbReference>
<feature type="compositionally biased region" description="Basic residues" evidence="9">
    <location>
        <begin position="461"/>
        <end position="474"/>
    </location>
</feature>
<evidence type="ECO:0000256" key="8">
    <source>
        <dbReference type="PROSITE-ProRule" id="PRU01263"/>
    </source>
</evidence>
<evidence type="ECO:0000313" key="12">
    <source>
        <dbReference type="Proteomes" id="UP001652661"/>
    </source>
</evidence>
<name>A0A6P4HRL3_DROKI</name>
<dbReference type="RefSeq" id="XP_017018607.1">
    <property type="nucleotide sequence ID" value="XM_017163118.2"/>
</dbReference>
<comment type="subcellular location">
    <subcellularLocation>
        <location evidence="1">Nucleus</location>
    </subcellularLocation>
</comment>
<dbReference type="SMART" id="SM00355">
    <property type="entry name" value="ZnF_C2H2"/>
    <property type="match status" value="6"/>
</dbReference>
<feature type="compositionally biased region" description="Polar residues" evidence="9">
    <location>
        <begin position="506"/>
        <end position="521"/>
    </location>
</feature>
<keyword evidence="3" id="KW-0677">Repeat</keyword>
<dbReference type="OrthoDB" id="10039931at2759"/>
<evidence type="ECO:0000256" key="6">
    <source>
        <dbReference type="ARBA" id="ARBA00023242"/>
    </source>
</evidence>
<gene>
    <name evidence="13" type="primary">E(var)3-9</name>
</gene>
<feature type="region of interest" description="Disordered" evidence="9">
    <location>
        <begin position="388"/>
        <end position="417"/>
    </location>
</feature>
<dbReference type="GO" id="GO:0005634">
    <property type="term" value="C:nucleus"/>
    <property type="evidence" value="ECO:0007669"/>
    <property type="project" value="UniProtKB-SubCell"/>
</dbReference>
<dbReference type="Pfam" id="PF07776">
    <property type="entry name" value="zf-AD"/>
    <property type="match status" value="1"/>
</dbReference>
<feature type="domain" description="ZAD" evidence="11">
    <location>
        <begin position="15"/>
        <end position="102"/>
    </location>
</feature>
<reference evidence="13" key="1">
    <citation type="submission" date="2025-08" db="UniProtKB">
        <authorList>
            <consortium name="RefSeq"/>
        </authorList>
    </citation>
    <scope>IDENTIFICATION</scope>
    <source>
        <strain evidence="13">14028-0561.14</strain>
        <tissue evidence="13">Whole fly</tissue>
    </source>
</reference>
<evidence type="ECO:0000256" key="7">
    <source>
        <dbReference type="PROSITE-ProRule" id="PRU00042"/>
    </source>
</evidence>
<organism evidence="12 13">
    <name type="scientific">Drosophila kikkawai</name>
    <name type="common">Fruit fly</name>
    <dbReference type="NCBI Taxonomy" id="30033"/>
    <lineage>
        <taxon>Eukaryota</taxon>
        <taxon>Metazoa</taxon>
        <taxon>Ecdysozoa</taxon>
        <taxon>Arthropoda</taxon>
        <taxon>Hexapoda</taxon>
        <taxon>Insecta</taxon>
        <taxon>Pterygota</taxon>
        <taxon>Neoptera</taxon>
        <taxon>Endopterygota</taxon>
        <taxon>Diptera</taxon>
        <taxon>Brachycera</taxon>
        <taxon>Muscomorpha</taxon>
        <taxon>Ephydroidea</taxon>
        <taxon>Drosophilidae</taxon>
        <taxon>Drosophila</taxon>
        <taxon>Sophophora</taxon>
    </lineage>
</organism>
<dbReference type="AlphaFoldDB" id="A0A6P4HRL3"/>
<keyword evidence="12" id="KW-1185">Reference proteome</keyword>
<dbReference type="PROSITE" id="PS50157">
    <property type="entry name" value="ZINC_FINGER_C2H2_2"/>
    <property type="match status" value="2"/>
</dbReference>
<feature type="binding site" evidence="8">
    <location>
        <position position="78"/>
    </location>
    <ligand>
        <name>Zn(2+)</name>
        <dbReference type="ChEBI" id="CHEBI:29105"/>
    </ligand>
</feature>
<keyword evidence="6" id="KW-0539">Nucleus</keyword>
<evidence type="ECO:0000256" key="4">
    <source>
        <dbReference type="ARBA" id="ARBA00022771"/>
    </source>
</evidence>
<keyword evidence="5 8" id="KW-0862">Zinc</keyword>
<keyword evidence="2 8" id="KW-0479">Metal-binding</keyword>
<dbReference type="InterPro" id="IPR050888">
    <property type="entry name" value="ZnF_C2H2-type_TF"/>
</dbReference>
<dbReference type="Gene3D" id="3.30.160.60">
    <property type="entry name" value="Classic Zinc Finger"/>
    <property type="match status" value="1"/>
</dbReference>
<proteinExistence type="predicted"/>
<protein>
    <submittedName>
        <fullName evidence="13">PR domain zinc finger protein 5</fullName>
    </submittedName>
</protein>
<dbReference type="SMART" id="SM00868">
    <property type="entry name" value="zf-AD"/>
    <property type="match status" value="1"/>
</dbReference>
<feature type="binding site" evidence="8">
    <location>
        <position position="20"/>
    </location>
    <ligand>
        <name>Zn(2+)</name>
        <dbReference type="ChEBI" id="CHEBI:29105"/>
    </ligand>
</feature>
<dbReference type="InterPro" id="IPR012934">
    <property type="entry name" value="Znf_AD"/>
</dbReference>
<keyword evidence="4 7" id="KW-0863">Zinc-finger</keyword>
<dbReference type="PANTHER" id="PTHR24406">
    <property type="entry name" value="TRANSCRIPTIONAL REPRESSOR CTCFL-RELATED"/>
    <property type="match status" value="1"/>
</dbReference>
<dbReference type="Proteomes" id="UP001652661">
    <property type="component" value="Chromosome 3R"/>
</dbReference>
<evidence type="ECO:0000256" key="2">
    <source>
        <dbReference type="ARBA" id="ARBA00022723"/>
    </source>
</evidence>
<sequence length="556" mass="62773">MEFSTDLCFAEDSIEPCRTCGIYFTIGLGMDQKLVKPLFDTDDAASPAGMVEILEQMTAWKLQVARDDGRPQYICITCIAEFQKLLKFKHSCLETQEQFGELELQREHNGIVIKREIDADPEEKFCGFVYLDISDEEEISDEDGSRRVSAAFDIPHVPIKEEHMARVPIQTKATFLPPEPKELEPPNPSDFEGIESDELAGMFSASSANSQANSDDDEEEEEEVIMKFTYDDEGEAAATLPQPIVESPAIVTCKLCSYDSPNEEAHLEHMQRMHLLKDWECHICAKKFTNAPESRLKFHMKWHKLQRHLKCPMCGFFCSSKETLKEHKKAVHTCTKCTYCDKNIRTNLMQRHLKTHLEERQAEIVDQLNLLQQPQVDVVTSLPTAMVPASQEPLPPAESPPPVASSSPKEDDSCVSVTTEDIPIEKDSASVSLKPPATCIIQCAFCSDTFEDTEKLGSHVLAKHNKKSTKRRHSPDKTPSPIKPAKVSKPESENLTLEETFKEDTSSCSITDESLNGSSAEQNEKNKTYSRCPLCHKTFNLKFKLNRHMLQHKAPY</sequence>
<feature type="domain" description="C2H2-type" evidence="10">
    <location>
        <begin position="530"/>
        <end position="556"/>
    </location>
</feature>
<dbReference type="PROSITE" id="PS51915">
    <property type="entry name" value="ZAD"/>
    <property type="match status" value="1"/>
</dbReference>
<evidence type="ECO:0000313" key="13">
    <source>
        <dbReference type="RefSeq" id="XP_017018607.1"/>
    </source>
</evidence>
<feature type="compositionally biased region" description="Pro residues" evidence="9">
    <location>
        <begin position="393"/>
        <end position="403"/>
    </location>
</feature>
<dbReference type="InterPro" id="IPR013087">
    <property type="entry name" value="Znf_C2H2_type"/>
</dbReference>
<evidence type="ECO:0000259" key="11">
    <source>
        <dbReference type="PROSITE" id="PS51915"/>
    </source>
</evidence>
<evidence type="ECO:0000256" key="5">
    <source>
        <dbReference type="ARBA" id="ARBA00022833"/>
    </source>
</evidence>
<feature type="binding site" evidence="8">
    <location>
        <position position="75"/>
    </location>
    <ligand>
        <name>Zn(2+)</name>
        <dbReference type="ChEBI" id="CHEBI:29105"/>
    </ligand>
</feature>
<evidence type="ECO:0000259" key="10">
    <source>
        <dbReference type="PROSITE" id="PS50157"/>
    </source>
</evidence>